<name>A0A1F6G6B7_9PROT</name>
<comment type="caution">
    <text evidence="1">The sequence shown here is derived from an EMBL/GenBank/DDBJ whole genome shotgun (WGS) entry which is preliminary data.</text>
</comment>
<proteinExistence type="predicted"/>
<evidence type="ECO:0000313" key="2">
    <source>
        <dbReference type="Proteomes" id="UP000178449"/>
    </source>
</evidence>
<dbReference type="AlphaFoldDB" id="A0A1F6G6B7"/>
<dbReference type="STRING" id="1817772.A2527_10980"/>
<dbReference type="Gene3D" id="3.40.190.10">
    <property type="entry name" value="Periplasmic binding protein-like II"/>
    <property type="match status" value="1"/>
</dbReference>
<sequence>MALAPTELLPVKKSNRPLLYRCDHCGAKFEKVGSAHRPINSHLFRCPTCGKTTFLASGLTQKKDPVKLTLYCLPAFYKHWLESRVQDYLTKNPWVEINLVCTEEEFELLPQDLSLGVRYGLGDWPEVQLEKLFPHQTQTLGLYLVCRPDQKNHPELLTLWDFLIQQAAVSSY</sequence>
<evidence type="ECO:0000313" key="1">
    <source>
        <dbReference type="EMBL" id="OGG93639.1"/>
    </source>
</evidence>
<evidence type="ECO:0008006" key="3">
    <source>
        <dbReference type="Google" id="ProtNLM"/>
    </source>
</evidence>
<reference evidence="1 2" key="1">
    <citation type="journal article" date="2016" name="Nat. Commun.">
        <title>Thousands of microbial genomes shed light on interconnected biogeochemical processes in an aquifer system.</title>
        <authorList>
            <person name="Anantharaman K."/>
            <person name="Brown C.T."/>
            <person name="Hug L.A."/>
            <person name="Sharon I."/>
            <person name="Castelle C.J."/>
            <person name="Probst A.J."/>
            <person name="Thomas B.C."/>
            <person name="Singh A."/>
            <person name="Wilkins M.J."/>
            <person name="Karaoz U."/>
            <person name="Brodie E.L."/>
            <person name="Williams K.H."/>
            <person name="Hubbard S.S."/>
            <person name="Banfield J.F."/>
        </authorList>
    </citation>
    <scope>NUCLEOTIDE SEQUENCE [LARGE SCALE GENOMIC DNA]</scope>
</reference>
<gene>
    <name evidence="1" type="ORF">A2527_10980</name>
</gene>
<dbReference type="Proteomes" id="UP000178449">
    <property type="component" value="Unassembled WGS sequence"/>
</dbReference>
<protein>
    <recommendedName>
        <fullName evidence="3">C2H2-type domain-containing protein</fullName>
    </recommendedName>
</protein>
<dbReference type="EMBL" id="MFNE01000046">
    <property type="protein sequence ID" value="OGG93639.1"/>
    <property type="molecule type" value="Genomic_DNA"/>
</dbReference>
<dbReference type="Gene3D" id="2.20.28.30">
    <property type="entry name" value="RNA polymerase ii, chain L"/>
    <property type="match status" value="1"/>
</dbReference>
<accession>A0A1F6G6B7</accession>
<organism evidence="1 2">
    <name type="scientific">Candidatus Lambdaproteobacteria bacterium RIFOXYD2_FULL_50_16</name>
    <dbReference type="NCBI Taxonomy" id="1817772"/>
    <lineage>
        <taxon>Bacteria</taxon>
        <taxon>Pseudomonadati</taxon>
        <taxon>Pseudomonadota</taxon>
        <taxon>Candidatus Lambdaproteobacteria</taxon>
    </lineage>
</organism>
<dbReference type="SUPFAM" id="SSF53850">
    <property type="entry name" value="Periplasmic binding protein-like II"/>
    <property type="match status" value="1"/>
</dbReference>